<dbReference type="Proteomes" id="UP000501534">
    <property type="component" value="Chromosome"/>
</dbReference>
<dbReference type="KEGG" id="uru:DSM104443_01767"/>
<keyword evidence="2" id="KW-1185">Reference proteome</keyword>
<evidence type="ECO:0000313" key="1">
    <source>
        <dbReference type="EMBL" id="QJR10700.1"/>
    </source>
</evidence>
<proteinExistence type="predicted"/>
<reference evidence="1 2" key="1">
    <citation type="submission" date="2020-04" db="EMBL/GenBank/DDBJ databases">
        <title>Usitatibacter rugosus gen. nov., sp. nov. and Usitatibacter palustris sp. nov., novel members of Usitatibacteraceae fam. nov. within the order Nitrosomonadales isolated from soil.</title>
        <authorList>
            <person name="Huber K.J."/>
            <person name="Neumann-Schaal M."/>
            <person name="Geppert A."/>
            <person name="Luckner M."/>
            <person name="Wanner G."/>
            <person name="Overmann J."/>
        </authorList>
    </citation>
    <scope>NUCLEOTIDE SEQUENCE [LARGE SCALE GENOMIC DNA]</scope>
    <source>
        <strain evidence="1 2">0125_3</strain>
    </source>
</reference>
<sequence>MRHLSSTHEVLHIVDAAAALATMPGVSSALVKAHIHFEDDDPMGNAHVAFTFMKPAYTRELSAQEKRRVLQCCACGPLGFFRSREQIGMAILEGRQREQMSEVDCKLAGDISAIDQFVMGAVAFDWLTLYGHRIGELHKLLTSWAVRFHGPLAIPVSAVCPPELAGRLLRNARAQVPHCLPPAATFLRIAGVAA</sequence>
<evidence type="ECO:0000313" key="2">
    <source>
        <dbReference type="Proteomes" id="UP000501534"/>
    </source>
</evidence>
<organism evidence="1 2">
    <name type="scientific">Usitatibacter rugosus</name>
    <dbReference type="NCBI Taxonomy" id="2732067"/>
    <lineage>
        <taxon>Bacteria</taxon>
        <taxon>Pseudomonadati</taxon>
        <taxon>Pseudomonadota</taxon>
        <taxon>Betaproteobacteria</taxon>
        <taxon>Nitrosomonadales</taxon>
        <taxon>Usitatibacteraceae</taxon>
        <taxon>Usitatibacter</taxon>
    </lineage>
</organism>
<dbReference type="EMBL" id="CP053069">
    <property type="protein sequence ID" value="QJR10700.1"/>
    <property type="molecule type" value="Genomic_DNA"/>
</dbReference>
<dbReference type="AlphaFoldDB" id="A0A6M4GTQ4"/>
<gene>
    <name evidence="1" type="ORF">DSM104443_01767</name>
</gene>
<name>A0A6M4GTQ4_9PROT</name>
<accession>A0A6M4GTQ4</accession>
<protein>
    <submittedName>
        <fullName evidence="1">Uncharacterized protein</fullName>
    </submittedName>
</protein>